<evidence type="ECO:0000313" key="3">
    <source>
        <dbReference type="Proteomes" id="UP000317648"/>
    </source>
</evidence>
<dbReference type="OrthoDB" id="120660at2"/>
<organism evidence="2 3">
    <name type="scientific">Lignipirellula cremea</name>
    <dbReference type="NCBI Taxonomy" id="2528010"/>
    <lineage>
        <taxon>Bacteria</taxon>
        <taxon>Pseudomonadati</taxon>
        <taxon>Planctomycetota</taxon>
        <taxon>Planctomycetia</taxon>
        <taxon>Pirellulales</taxon>
        <taxon>Pirellulaceae</taxon>
        <taxon>Lignipirellula</taxon>
    </lineage>
</organism>
<name>A0A518DRH7_9BACT</name>
<dbReference type="PIRSF" id="PIRSF010260">
    <property type="entry name" value="UCP010260"/>
    <property type="match status" value="1"/>
</dbReference>
<dbReference type="InterPro" id="IPR014457">
    <property type="entry name" value="UCP010260"/>
</dbReference>
<gene>
    <name evidence="2" type="ORF">Pla8534_22310</name>
</gene>
<keyword evidence="3" id="KW-1185">Reference proteome</keyword>
<dbReference type="AlphaFoldDB" id="A0A518DRH7"/>
<dbReference type="KEGG" id="lcre:Pla8534_22310"/>
<dbReference type="PANTHER" id="PTHR34202:SF1">
    <property type="entry name" value="UPF0548 PROTEIN"/>
    <property type="match status" value="1"/>
</dbReference>
<dbReference type="EMBL" id="CP036433">
    <property type="protein sequence ID" value="QDU94441.1"/>
    <property type="molecule type" value="Genomic_DNA"/>
</dbReference>
<sequence>MLCLRRPDDDQIRQFLDSQASLTWTYAAVGGTAADIPPGYVLDHTRVLLGEGDAVFRAACSGLREWRQFDLGWVAAHRRDTPLFKGSTVAIVARLFGCWWLNACRIIYTIDEPGRFGFAYGTLPDHAEQGEERFLVEQDQDGAVWYDILAFSRPQKWLARIGYPYVRRVQKRFARDSCQAMKRWVTGAAD</sequence>
<evidence type="ECO:0000313" key="2">
    <source>
        <dbReference type="EMBL" id="QDU94441.1"/>
    </source>
</evidence>
<accession>A0A518DRH7</accession>
<proteinExistence type="predicted"/>
<protein>
    <recommendedName>
        <fullName evidence="1">DUF1990 domain-containing protein</fullName>
    </recommendedName>
</protein>
<dbReference type="Pfam" id="PF09348">
    <property type="entry name" value="DUF1990"/>
    <property type="match status" value="1"/>
</dbReference>
<evidence type="ECO:0000259" key="1">
    <source>
        <dbReference type="Pfam" id="PF09348"/>
    </source>
</evidence>
<dbReference type="PANTHER" id="PTHR34202">
    <property type="entry name" value="UPF0548 PROTEIN"/>
    <property type="match status" value="1"/>
</dbReference>
<reference evidence="2 3" key="1">
    <citation type="submission" date="2019-02" db="EMBL/GenBank/DDBJ databases">
        <title>Deep-cultivation of Planctomycetes and their phenomic and genomic characterization uncovers novel biology.</title>
        <authorList>
            <person name="Wiegand S."/>
            <person name="Jogler M."/>
            <person name="Boedeker C."/>
            <person name="Pinto D."/>
            <person name="Vollmers J."/>
            <person name="Rivas-Marin E."/>
            <person name="Kohn T."/>
            <person name="Peeters S.H."/>
            <person name="Heuer A."/>
            <person name="Rast P."/>
            <person name="Oberbeckmann S."/>
            <person name="Bunk B."/>
            <person name="Jeske O."/>
            <person name="Meyerdierks A."/>
            <person name="Storesund J.E."/>
            <person name="Kallscheuer N."/>
            <person name="Luecker S."/>
            <person name="Lage O.M."/>
            <person name="Pohl T."/>
            <person name="Merkel B.J."/>
            <person name="Hornburger P."/>
            <person name="Mueller R.-W."/>
            <person name="Bruemmer F."/>
            <person name="Labrenz M."/>
            <person name="Spormann A.M."/>
            <person name="Op den Camp H."/>
            <person name="Overmann J."/>
            <person name="Amann R."/>
            <person name="Jetten M.S.M."/>
            <person name="Mascher T."/>
            <person name="Medema M.H."/>
            <person name="Devos D.P."/>
            <person name="Kaster A.-K."/>
            <person name="Ovreas L."/>
            <person name="Rohde M."/>
            <person name="Galperin M.Y."/>
            <person name="Jogler C."/>
        </authorList>
    </citation>
    <scope>NUCLEOTIDE SEQUENCE [LARGE SCALE GENOMIC DNA]</scope>
    <source>
        <strain evidence="2 3">Pla85_3_4</strain>
    </source>
</reference>
<dbReference type="InterPro" id="IPR018960">
    <property type="entry name" value="DUF1990"/>
</dbReference>
<dbReference type="RefSeq" id="WP_145052859.1">
    <property type="nucleotide sequence ID" value="NZ_CP036433.1"/>
</dbReference>
<feature type="domain" description="DUF1990" evidence="1">
    <location>
        <begin position="25"/>
        <end position="180"/>
    </location>
</feature>
<dbReference type="Proteomes" id="UP000317648">
    <property type="component" value="Chromosome"/>
</dbReference>